<dbReference type="Proteomes" id="UP001225605">
    <property type="component" value="Unassembled WGS sequence"/>
</dbReference>
<dbReference type="RefSeq" id="WP_306749616.1">
    <property type="nucleotide sequence ID" value="NZ_NSDM01000014.1"/>
</dbReference>
<protein>
    <submittedName>
        <fullName evidence="1">Uncharacterized protein</fullName>
    </submittedName>
</protein>
<sequence>MLDVVADRLRVVDLLHGTSLDGLRRAHPEVERAVVDAVFSEQVTDGRLRRTVEELPRYIEALERAKRPVPSRADR</sequence>
<name>A0ABU0X8F3_9PSEU</name>
<evidence type="ECO:0000313" key="2">
    <source>
        <dbReference type="Proteomes" id="UP001225605"/>
    </source>
</evidence>
<comment type="caution">
    <text evidence="1">The sequence shown here is derived from an EMBL/GenBank/DDBJ whole genome shotgun (WGS) entry which is preliminary data.</text>
</comment>
<evidence type="ECO:0000313" key="1">
    <source>
        <dbReference type="EMBL" id="MDQ2587988.1"/>
    </source>
</evidence>
<keyword evidence="2" id="KW-1185">Reference proteome</keyword>
<accession>A0ABU0X8F3</accession>
<organism evidence="1 2">
    <name type="scientific">Saccharothrix yanglingensis</name>
    <dbReference type="NCBI Taxonomy" id="659496"/>
    <lineage>
        <taxon>Bacteria</taxon>
        <taxon>Bacillati</taxon>
        <taxon>Actinomycetota</taxon>
        <taxon>Actinomycetes</taxon>
        <taxon>Pseudonocardiales</taxon>
        <taxon>Pseudonocardiaceae</taxon>
        <taxon>Saccharothrix</taxon>
    </lineage>
</organism>
<dbReference type="EMBL" id="NSDM01000014">
    <property type="protein sequence ID" value="MDQ2587988.1"/>
    <property type="molecule type" value="Genomic_DNA"/>
</dbReference>
<gene>
    <name evidence="1" type="ORF">CKY47_29260</name>
</gene>
<reference evidence="1 2" key="1">
    <citation type="submission" date="2017-06" db="EMBL/GenBank/DDBJ databases">
        <title>Cultured bacterium strain Saccharothrix yanglingensis Hhs.015.</title>
        <authorList>
            <person name="Xia Y."/>
        </authorList>
    </citation>
    <scope>NUCLEOTIDE SEQUENCE [LARGE SCALE GENOMIC DNA]</scope>
    <source>
        <strain evidence="1 2">Hhs.015</strain>
    </source>
</reference>
<proteinExistence type="predicted"/>